<gene>
    <name evidence="3" type="ORF">HaLaN_24613</name>
</gene>
<dbReference type="SUPFAM" id="SSF56112">
    <property type="entry name" value="Protein kinase-like (PK-like)"/>
    <property type="match status" value="1"/>
</dbReference>
<feature type="region of interest" description="Disordered" evidence="1">
    <location>
        <begin position="60"/>
        <end position="81"/>
    </location>
</feature>
<reference evidence="3 4" key="1">
    <citation type="submission" date="2020-02" db="EMBL/GenBank/DDBJ databases">
        <title>Draft genome sequence of Haematococcus lacustris strain NIES-144.</title>
        <authorList>
            <person name="Morimoto D."/>
            <person name="Nakagawa S."/>
            <person name="Yoshida T."/>
            <person name="Sawayama S."/>
        </authorList>
    </citation>
    <scope>NUCLEOTIDE SEQUENCE [LARGE SCALE GENOMIC DNA]</scope>
    <source>
        <strain evidence="3 4">NIES-144</strain>
    </source>
</reference>
<protein>
    <submittedName>
        <fullName evidence="3">Protein kinase domain-containing protein</fullName>
    </submittedName>
</protein>
<organism evidence="3 4">
    <name type="scientific">Haematococcus lacustris</name>
    <name type="common">Green alga</name>
    <name type="synonym">Haematococcus pluvialis</name>
    <dbReference type="NCBI Taxonomy" id="44745"/>
    <lineage>
        <taxon>Eukaryota</taxon>
        <taxon>Viridiplantae</taxon>
        <taxon>Chlorophyta</taxon>
        <taxon>core chlorophytes</taxon>
        <taxon>Chlorophyceae</taxon>
        <taxon>CS clade</taxon>
        <taxon>Chlamydomonadales</taxon>
        <taxon>Haematococcaceae</taxon>
        <taxon>Haematococcus</taxon>
    </lineage>
</organism>
<accession>A0A699ZYW7</accession>
<comment type="caution">
    <text evidence="3">The sequence shown here is derived from an EMBL/GenBank/DDBJ whole genome shotgun (WGS) entry which is preliminary data.</text>
</comment>
<evidence type="ECO:0000313" key="4">
    <source>
        <dbReference type="Proteomes" id="UP000485058"/>
    </source>
</evidence>
<keyword evidence="3" id="KW-0808">Transferase</keyword>
<dbReference type="Gene3D" id="1.10.510.10">
    <property type="entry name" value="Transferase(Phosphotransferase) domain 1"/>
    <property type="match status" value="1"/>
</dbReference>
<sequence>MEALHSQHQGMHALSLDPAHFSSGPDGQPLPPHQIMVRMDEHRKQVELWLQTMSSYTGITPLWARPPNSQERGPGSEDMPTNDGFGAADRMTGLPGMSWVEVLAHIGAKPNDFVTVIIMQHANFGTLWSAIKETAQSRAWARQQLHMGCALLTAQLRNAVFVRKASAAESDRRRRLRALLRTAREIAMGLEHLHACNVVHGDIKPVGGPAAWQ</sequence>
<evidence type="ECO:0000256" key="1">
    <source>
        <dbReference type="SAM" id="MobiDB-lite"/>
    </source>
</evidence>
<dbReference type="InterPro" id="IPR011009">
    <property type="entry name" value="Kinase-like_dom_sf"/>
</dbReference>
<evidence type="ECO:0000259" key="2">
    <source>
        <dbReference type="Pfam" id="PF07714"/>
    </source>
</evidence>
<dbReference type="AlphaFoldDB" id="A0A699ZYW7"/>
<dbReference type="GO" id="GO:0004672">
    <property type="term" value="F:protein kinase activity"/>
    <property type="evidence" value="ECO:0007669"/>
    <property type="project" value="InterPro"/>
</dbReference>
<name>A0A699ZYW7_HAELA</name>
<proteinExistence type="predicted"/>
<dbReference type="Pfam" id="PF07714">
    <property type="entry name" value="PK_Tyr_Ser-Thr"/>
    <property type="match status" value="1"/>
</dbReference>
<feature type="domain" description="Serine-threonine/tyrosine-protein kinase catalytic" evidence="2">
    <location>
        <begin position="101"/>
        <end position="203"/>
    </location>
</feature>
<dbReference type="EMBL" id="BLLF01003137">
    <property type="protein sequence ID" value="GFH26460.1"/>
    <property type="molecule type" value="Genomic_DNA"/>
</dbReference>
<keyword evidence="3" id="KW-0418">Kinase</keyword>
<evidence type="ECO:0000313" key="3">
    <source>
        <dbReference type="EMBL" id="GFH26460.1"/>
    </source>
</evidence>
<dbReference type="InterPro" id="IPR001245">
    <property type="entry name" value="Ser-Thr/Tyr_kinase_cat_dom"/>
</dbReference>
<keyword evidence="4" id="KW-1185">Reference proteome</keyword>
<dbReference type="Proteomes" id="UP000485058">
    <property type="component" value="Unassembled WGS sequence"/>
</dbReference>